<dbReference type="GeneID" id="34587143"/>
<feature type="region of interest" description="Disordered" evidence="1">
    <location>
        <begin position="39"/>
        <end position="60"/>
    </location>
</feature>
<proteinExistence type="predicted"/>
<name>A0A178D6Q6_9EURO</name>
<comment type="caution">
    <text evidence="3">The sequence shown here is derived from an EMBL/GenBank/DDBJ whole genome shotgun (WGS) entry which is preliminary data.</text>
</comment>
<gene>
    <name evidence="3" type="ORF">AYO20_03722</name>
</gene>
<organism evidence="3 4">
    <name type="scientific">Fonsecaea nubica</name>
    <dbReference type="NCBI Taxonomy" id="856822"/>
    <lineage>
        <taxon>Eukaryota</taxon>
        <taxon>Fungi</taxon>
        <taxon>Dikarya</taxon>
        <taxon>Ascomycota</taxon>
        <taxon>Pezizomycotina</taxon>
        <taxon>Eurotiomycetes</taxon>
        <taxon>Chaetothyriomycetidae</taxon>
        <taxon>Chaetothyriales</taxon>
        <taxon>Herpotrichiellaceae</taxon>
        <taxon>Fonsecaea</taxon>
    </lineage>
</organism>
<evidence type="ECO:0000313" key="3">
    <source>
        <dbReference type="EMBL" id="OAL36953.1"/>
    </source>
</evidence>
<dbReference type="OrthoDB" id="4146733at2759"/>
<evidence type="ECO:0000256" key="1">
    <source>
        <dbReference type="SAM" id="MobiDB-lite"/>
    </source>
</evidence>
<dbReference type="RefSeq" id="XP_022501965.1">
    <property type="nucleotide sequence ID" value="XM_022642022.1"/>
</dbReference>
<keyword evidence="2" id="KW-1133">Transmembrane helix</keyword>
<feature type="compositionally biased region" description="Polar residues" evidence="1">
    <location>
        <begin position="51"/>
        <end position="60"/>
    </location>
</feature>
<accession>A0A178D6Q6</accession>
<reference evidence="3 4" key="1">
    <citation type="submission" date="2016-03" db="EMBL/GenBank/DDBJ databases">
        <title>The draft genome sequence of Fonsecaea nubica causative agent of cutaneous subcutaneous infection in human host.</title>
        <authorList>
            <person name="Costa F."/>
            <person name="Sybren D.H."/>
            <person name="Raittz R.T."/>
            <person name="Weiss V.A."/>
            <person name="Leao A.C."/>
            <person name="Gomes R."/>
            <person name="De Souza E.M."/>
            <person name="Pedrosa F.O."/>
            <person name="Steffens M.B."/>
            <person name="Bombassaro A."/>
            <person name="Tadra-Sfeir M.Z."/>
            <person name="Moreno L.F."/>
            <person name="Najafzadeh M.J."/>
            <person name="Felipe M.S."/>
            <person name="Teixeira M."/>
            <person name="Sun J."/>
            <person name="Xi L."/>
            <person name="Castro M.A."/>
            <person name="Vicente V.A."/>
        </authorList>
    </citation>
    <scope>NUCLEOTIDE SEQUENCE [LARGE SCALE GENOMIC DNA]</scope>
    <source>
        <strain evidence="3 4">CBS 269.64</strain>
    </source>
</reference>
<dbReference type="AlphaFoldDB" id="A0A178D6Q6"/>
<evidence type="ECO:0000313" key="4">
    <source>
        <dbReference type="Proteomes" id="UP000185904"/>
    </source>
</evidence>
<sequence length="129" mass="14609">MGITAETIVAIVALLVMCVPTLPFLWRFLRNKRLSSTGGQAAQYRHRNRNRSSSPLAEQQLQRPPSLFFTHVPYAYTSGAHTPSTRLQYASTEWVHHHHQAHLSLLESGMMYTTTSARFEENIVLRSGS</sequence>
<protein>
    <submittedName>
        <fullName evidence="3">Uncharacterized protein</fullName>
    </submittedName>
</protein>
<evidence type="ECO:0000256" key="2">
    <source>
        <dbReference type="SAM" id="Phobius"/>
    </source>
</evidence>
<feature type="transmembrane region" description="Helical" evidence="2">
    <location>
        <begin position="6"/>
        <end position="26"/>
    </location>
</feature>
<dbReference type="Proteomes" id="UP000185904">
    <property type="component" value="Unassembled WGS sequence"/>
</dbReference>
<keyword evidence="2" id="KW-0472">Membrane</keyword>
<keyword evidence="4" id="KW-1185">Reference proteome</keyword>
<dbReference type="EMBL" id="LVCJ01000018">
    <property type="protein sequence ID" value="OAL36953.1"/>
    <property type="molecule type" value="Genomic_DNA"/>
</dbReference>
<keyword evidence="2" id="KW-0812">Transmembrane</keyword>